<keyword evidence="3" id="KW-1185">Reference proteome</keyword>
<gene>
    <name evidence="2" type="ORF">HG263_08265</name>
</gene>
<keyword evidence="1" id="KW-0812">Transmembrane</keyword>
<reference evidence="2 3" key="1">
    <citation type="submission" date="2020-04" db="EMBL/GenBank/DDBJ databases">
        <title>Pseudoalteromonas caenipelagi sp. nov., isolated from a tidal flat.</title>
        <authorList>
            <person name="Park S."/>
            <person name="Yoon J.-H."/>
        </authorList>
    </citation>
    <scope>NUCLEOTIDE SEQUENCE [LARGE SCALE GENOMIC DNA]</scope>
    <source>
        <strain evidence="2 3">JBTF-M23</strain>
    </source>
</reference>
<evidence type="ECO:0000256" key="1">
    <source>
        <dbReference type="SAM" id="Phobius"/>
    </source>
</evidence>
<dbReference type="EMBL" id="JABBPG010000002">
    <property type="protein sequence ID" value="NOU50534.1"/>
    <property type="molecule type" value="Genomic_DNA"/>
</dbReference>
<dbReference type="RefSeq" id="WP_171625592.1">
    <property type="nucleotide sequence ID" value="NZ_JABBPG010000002.1"/>
</dbReference>
<keyword evidence="1" id="KW-1133">Transmembrane helix</keyword>
<dbReference type="Proteomes" id="UP000586305">
    <property type="component" value="Unassembled WGS sequence"/>
</dbReference>
<dbReference type="AlphaFoldDB" id="A0A849VF29"/>
<sequence>MRLEHDKCILKSNIYYLAVNSYMLCAFNYYSELTFSVKSLLALTIFIFMPYFLQNQKLKIIREPIKHAVFKQGYLCFAQHRINVESINRVVLSKTPQFVTFVFPYNYGNEGKLIEFNFPIGDYELFKSYLSGHIPSITFID</sequence>
<feature type="transmembrane region" description="Helical" evidence="1">
    <location>
        <begin position="36"/>
        <end position="53"/>
    </location>
</feature>
<organism evidence="2 3">
    <name type="scientific">Pseudoalteromonas caenipelagi</name>
    <dbReference type="NCBI Taxonomy" id="2726988"/>
    <lineage>
        <taxon>Bacteria</taxon>
        <taxon>Pseudomonadati</taxon>
        <taxon>Pseudomonadota</taxon>
        <taxon>Gammaproteobacteria</taxon>
        <taxon>Alteromonadales</taxon>
        <taxon>Pseudoalteromonadaceae</taxon>
        <taxon>Pseudoalteromonas</taxon>
    </lineage>
</organism>
<comment type="caution">
    <text evidence="2">The sequence shown here is derived from an EMBL/GenBank/DDBJ whole genome shotgun (WGS) entry which is preliminary data.</text>
</comment>
<keyword evidence="1" id="KW-0472">Membrane</keyword>
<accession>A0A849VF29</accession>
<feature type="transmembrane region" description="Helical" evidence="1">
    <location>
        <begin position="12"/>
        <end position="30"/>
    </location>
</feature>
<proteinExistence type="predicted"/>
<name>A0A849VF29_9GAMM</name>
<evidence type="ECO:0000313" key="2">
    <source>
        <dbReference type="EMBL" id="NOU50534.1"/>
    </source>
</evidence>
<protein>
    <submittedName>
        <fullName evidence="2">Uncharacterized protein</fullName>
    </submittedName>
</protein>
<evidence type="ECO:0000313" key="3">
    <source>
        <dbReference type="Proteomes" id="UP000586305"/>
    </source>
</evidence>